<dbReference type="OrthoDB" id="396138at2"/>
<dbReference type="PANTHER" id="PTHR11669">
    <property type="entry name" value="REPLICATION FACTOR C / DNA POLYMERASE III GAMMA-TAU SUBUNIT"/>
    <property type="match status" value="1"/>
</dbReference>
<reference evidence="2" key="1">
    <citation type="journal article" date="2010" name="BMC Genomics">
        <title>Comparative genomic and proteomic analyses of two Mycoplasma agalactiae strains: clues to the macro- and micro-events that are shaping mycoplasma diversity.</title>
        <authorList>
            <person name="Nouvel L.X."/>
            <person name="Sirand-Pugnet P."/>
            <person name="Marenda M.S."/>
            <person name="Sagne E."/>
            <person name="Barbe V."/>
            <person name="Mangenot S."/>
            <person name="Schenowitz C."/>
            <person name="Jacob D."/>
            <person name="Barre A."/>
            <person name="Claverol S."/>
            <person name="Blanchard A."/>
            <person name="Citti C."/>
        </authorList>
    </citation>
    <scope>NUCLEOTIDE SEQUENCE [LARGE SCALE GENOMIC DNA]</scope>
    <source>
        <strain evidence="2">5632</strain>
    </source>
</reference>
<proteinExistence type="predicted"/>
<sequence>MVSENLIKILDNSISQNKISHCYLLSSSSNIDINESLIYFINRVNNSQITSLNEQELPANVMFFNEDLSKSKIVSVMENSTLASFVQNAYKIIILKEIDKASNASLNALLKNIEEPSSDTIFLLTTRNINAVLPTIQSRSIVINVKAPSYLDIEAELINKNYPKEQAWFFSYVFNDLSQSEKYLNNDSYELVLNLLEAVNKSFKEKYHLYVFLTKFSKKENKNTMAFLALCLKFIFSWIWNKFSFKNPLMKKVASKLKDAKIDYFALFTAIDEYLDSLESNENYFLQTERMLTKIVGAYE</sequence>
<dbReference type="SUPFAM" id="SSF52540">
    <property type="entry name" value="P-loop containing nucleoside triphosphate hydrolases"/>
    <property type="match status" value="1"/>
</dbReference>
<dbReference type="Proteomes" id="UP000006902">
    <property type="component" value="Chromosome"/>
</dbReference>
<name>D3VRN4_MYCAA</name>
<gene>
    <name evidence="1" type="primary">dnaH</name>
    <name evidence="1" type="ordered locus">MAGa7800</name>
</gene>
<dbReference type="EMBL" id="FP671138">
    <property type="protein sequence ID" value="CBH40982.1"/>
    <property type="molecule type" value="Genomic_DNA"/>
</dbReference>
<protein>
    <submittedName>
        <fullName evidence="1">DNA polymerase III subunit</fullName>
    </submittedName>
</protein>
<dbReference type="RefSeq" id="WP_013022299.1">
    <property type="nucleotide sequence ID" value="NC_013948.1"/>
</dbReference>
<accession>D3VRN4</accession>
<dbReference type="NCBIfam" id="NF005515">
    <property type="entry name" value="PRK07132.1"/>
    <property type="match status" value="1"/>
</dbReference>
<evidence type="ECO:0000313" key="2">
    <source>
        <dbReference type="Proteomes" id="UP000006902"/>
    </source>
</evidence>
<dbReference type="InterPro" id="IPR050238">
    <property type="entry name" value="DNA_Rep/Repair_Clamp_Loader"/>
</dbReference>
<evidence type="ECO:0000313" key="1">
    <source>
        <dbReference type="EMBL" id="CBH40982.1"/>
    </source>
</evidence>
<dbReference type="KEGG" id="mal:MAGa7800"/>
<dbReference type="Pfam" id="PF13177">
    <property type="entry name" value="DNA_pol3_delta2"/>
    <property type="match status" value="1"/>
</dbReference>
<dbReference type="Gene3D" id="3.40.50.300">
    <property type="entry name" value="P-loop containing nucleotide triphosphate hydrolases"/>
    <property type="match status" value="1"/>
</dbReference>
<dbReference type="GO" id="GO:0006261">
    <property type="term" value="P:DNA-templated DNA replication"/>
    <property type="evidence" value="ECO:0007669"/>
    <property type="project" value="TreeGrafter"/>
</dbReference>
<dbReference type="AlphaFoldDB" id="D3VRN4"/>
<dbReference type="eggNOG" id="COG0470">
    <property type="taxonomic scope" value="Bacteria"/>
</dbReference>
<organism evidence="1 2">
    <name type="scientific">Mycoplasmopsis agalactiae</name>
    <name type="common">Mycoplasma agalactiae</name>
    <dbReference type="NCBI Taxonomy" id="2110"/>
    <lineage>
        <taxon>Bacteria</taxon>
        <taxon>Bacillati</taxon>
        <taxon>Mycoplasmatota</taxon>
        <taxon>Mycoplasmoidales</taxon>
        <taxon>Metamycoplasmataceae</taxon>
        <taxon>Mycoplasmopsis</taxon>
    </lineage>
</organism>
<dbReference type="PANTHER" id="PTHR11669:SF8">
    <property type="entry name" value="DNA POLYMERASE III SUBUNIT DELTA"/>
    <property type="match status" value="1"/>
</dbReference>
<dbReference type="InterPro" id="IPR027417">
    <property type="entry name" value="P-loop_NTPase"/>
</dbReference>